<keyword evidence="2" id="KW-0812">Transmembrane</keyword>
<keyword evidence="2" id="KW-0472">Membrane</keyword>
<feature type="region of interest" description="Disordered" evidence="1">
    <location>
        <begin position="1"/>
        <end position="33"/>
    </location>
</feature>
<dbReference type="InterPro" id="IPR018247">
    <property type="entry name" value="EF_Hand_1_Ca_BS"/>
</dbReference>
<gene>
    <name evidence="3" type="ORF">AK812_SmicGene4384</name>
</gene>
<dbReference type="AlphaFoldDB" id="A0A1Q9EWG5"/>
<feature type="transmembrane region" description="Helical" evidence="2">
    <location>
        <begin position="597"/>
        <end position="618"/>
    </location>
</feature>
<feature type="transmembrane region" description="Helical" evidence="2">
    <location>
        <begin position="889"/>
        <end position="911"/>
    </location>
</feature>
<evidence type="ECO:0000313" key="4">
    <source>
        <dbReference type="Proteomes" id="UP000186817"/>
    </source>
</evidence>
<proteinExistence type="predicted"/>
<keyword evidence="4" id="KW-1185">Reference proteome</keyword>
<dbReference type="EMBL" id="LSRX01000054">
    <property type="protein sequence ID" value="OLQ11749.1"/>
    <property type="molecule type" value="Genomic_DNA"/>
</dbReference>
<name>A0A1Q9EWG5_SYMMI</name>
<feature type="transmembrane region" description="Helical" evidence="2">
    <location>
        <begin position="794"/>
        <end position="814"/>
    </location>
</feature>
<evidence type="ECO:0000313" key="3">
    <source>
        <dbReference type="EMBL" id="OLQ11749.1"/>
    </source>
</evidence>
<accession>A0A1Q9EWG5</accession>
<dbReference type="Proteomes" id="UP000186817">
    <property type="component" value="Unassembled WGS sequence"/>
</dbReference>
<dbReference type="OrthoDB" id="426696at2759"/>
<comment type="caution">
    <text evidence="3">The sequence shown here is derived from an EMBL/GenBank/DDBJ whole genome shotgun (WGS) entry which is preliminary data.</text>
</comment>
<reference evidence="3 4" key="1">
    <citation type="submission" date="2016-02" db="EMBL/GenBank/DDBJ databases">
        <title>Genome analysis of coral dinoflagellate symbionts highlights evolutionary adaptations to a symbiotic lifestyle.</title>
        <authorList>
            <person name="Aranda M."/>
            <person name="Li Y."/>
            <person name="Liew Y.J."/>
            <person name="Baumgarten S."/>
            <person name="Simakov O."/>
            <person name="Wilson M."/>
            <person name="Piel J."/>
            <person name="Ashoor H."/>
            <person name="Bougouffa S."/>
            <person name="Bajic V.B."/>
            <person name="Ryu T."/>
            <person name="Ravasi T."/>
            <person name="Bayer T."/>
            <person name="Micklem G."/>
            <person name="Kim H."/>
            <person name="Bhak J."/>
            <person name="Lajeunesse T.C."/>
            <person name="Voolstra C.R."/>
        </authorList>
    </citation>
    <scope>NUCLEOTIDE SEQUENCE [LARGE SCALE GENOMIC DNA]</scope>
    <source>
        <strain evidence="3 4">CCMP2467</strain>
    </source>
</reference>
<evidence type="ECO:0000256" key="2">
    <source>
        <dbReference type="SAM" id="Phobius"/>
    </source>
</evidence>
<evidence type="ECO:0000256" key="1">
    <source>
        <dbReference type="SAM" id="MobiDB-lite"/>
    </source>
</evidence>
<feature type="transmembrane region" description="Helical" evidence="2">
    <location>
        <begin position="823"/>
        <end position="840"/>
    </location>
</feature>
<feature type="transmembrane region" description="Helical" evidence="2">
    <location>
        <begin position="860"/>
        <end position="877"/>
    </location>
</feature>
<feature type="transmembrane region" description="Helical" evidence="2">
    <location>
        <begin position="667"/>
        <end position="686"/>
    </location>
</feature>
<protein>
    <submittedName>
        <fullName evidence="3">Uncharacterized protein</fullName>
    </submittedName>
</protein>
<dbReference type="PROSITE" id="PS00018">
    <property type="entry name" value="EF_HAND_1"/>
    <property type="match status" value="1"/>
</dbReference>
<organism evidence="3 4">
    <name type="scientific">Symbiodinium microadriaticum</name>
    <name type="common">Dinoflagellate</name>
    <name type="synonym">Zooxanthella microadriatica</name>
    <dbReference type="NCBI Taxonomy" id="2951"/>
    <lineage>
        <taxon>Eukaryota</taxon>
        <taxon>Sar</taxon>
        <taxon>Alveolata</taxon>
        <taxon>Dinophyceae</taxon>
        <taxon>Suessiales</taxon>
        <taxon>Symbiodiniaceae</taxon>
        <taxon>Symbiodinium</taxon>
    </lineage>
</organism>
<feature type="transmembrane region" description="Helical" evidence="2">
    <location>
        <begin position="638"/>
        <end position="660"/>
    </location>
</feature>
<sequence length="943" mass="102681">MTEGAEVAVGIGEDPRSGRCDTGLTEHGHGTADEDKTFRQNIADFDFANVCSLLGPPPTSGEDEVSDPPSFRKEMRRLKDACKHVGQLLQEHKLEERVEVMRAALAQLETFFGPDLVHHDNTLLMQMSELKAQPAYLLETLKDQCPTFKRFEAGRTPFSSLNIRPAEADALSCWPSREFQMPCELAIYPPSPGSRNVTTQKFWTRDKNLAANLDFMAVVRIQENSCFANYVGIQRSSLPTQLEERVEVMRAALAQLETFFGPDLVHHDNTLLMQMSEGRALRAGNLPTFTWKQKRVHGYPEVEPIACDSTAVWNGVDGGILDVVVQERVEVMRAALAQLEILGLHSEGSFEAMFAAFVIINTITTTIIIIIIIINGVPCELAIYPPSPGSRNVTTQKFWTRDKNLAANLDFMAVEPIACDSTAVWNGVDGGILDVVVQEPSAVGSGQAQAIRIGELGTDATRSSMFTDKIAAAVDQARNDAASAIERHVERAKVAATGVVEQARGSIALSTAPVPCSVCGRSTRGGDGGACNDVGEMTSKIEASDEAPKCYSCLSAEERDKELPQTFAVGSGVCYSFFGRFFAPHPALIANRAMEPWVVVAITAGIDVVVCALFAVILRPCVDKDGNNRIGLNELPQWAVSLGPVVDGGGFYNLGTLTLLQTLLEAFAFSATYGLITVLTCNVLFIRLDETLGSILTVYTVFQAMQFQCTYSTNGVHVATGHIVHFVYYACGFLPLYFYRRSMATWLVAALVAVRFIQRWCTVETYPEKSKSLPLMQWLSLCIPFPVYEMLNMHITSCMCFGGIISLICTVALAEGSDTSRSLAITVGASSLAALLYMFLPCGWVPGKLATLSGFFPRTLAVLGFAAGAGLVTLNLTPEFRATTDNMAAVIIVTGHSLHAFGLFLFLWSWFAARRHLSYCFGAAEYAAVPKLGTPAHHPEQSL</sequence>
<feature type="compositionally biased region" description="Basic and acidic residues" evidence="1">
    <location>
        <begin position="13"/>
        <end position="33"/>
    </location>
</feature>
<feature type="transmembrane region" description="Helical" evidence="2">
    <location>
        <begin position="352"/>
        <end position="374"/>
    </location>
</feature>
<keyword evidence="2" id="KW-1133">Transmembrane helix</keyword>